<gene>
    <name evidence="4" type="ORF">SAMN02982985_00020</name>
</gene>
<evidence type="ECO:0000256" key="2">
    <source>
        <dbReference type="SAM" id="SignalP"/>
    </source>
</evidence>
<keyword evidence="5" id="KW-1185">Reference proteome</keyword>
<dbReference type="PANTHER" id="PTHR42776">
    <property type="entry name" value="SERINE PEPTIDASE S9 FAMILY MEMBER"/>
    <property type="match status" value="1"/>
</dbReference>
<dbReference type="Pfam" id="PF00326">
    <property type="entry name" value="Peptidase_S9"/>
    <property type="match status" value="1"/>
</dbReference>
<dbReference type="Proteomes" id="UP000199470">
    <property type="component" value="Unassembled WGS sequence"/>
</dbReference>
<accession>A0A1I4HJL3</accession>
<dbReference type="GO" id="GO:0004252">
    <property type="term" value="F:serine-type endopeptidase activity"/>
    <property type="evidence" value="ECO:0007669"/>
    <property type="project" value="TreeGrafter"/>
</dbReference>
<dbReference type="AlphaFoldDB" id="A0A1I4HJL3"/>
<feature type="signal peptide" evidence="2">
    <location>
        <begin position="1"/>
        <end position="27"/>
    </location>
</feature>
<dbReference type="SUPFAM" id="SSF53474">
    <property type="entry name" value="alpha/beta-Hydrolases"/>
    <property type="match status" value="1"/>
</dbReference>
<evidence type="ECO:0000313" key="4">
    <source>
        <dbReference type="EMBL" id="SFL41711.1"/>
    </source>
</evidence>
<dbReference type="InterPro" id="IPR029058">
    <property type="entry name" value="AB_hydrolase_fold"/>
</dbReference>
<dbReference type="InterPro" id="IPR001375">
    <property type="entry name" value="Peptidase_S9_cat"/>
</dbReference>
<keyword evidence="4" id="KW-0645">Protease</keyword>
<evidence type="ECO:0000313" key="5">
    <source>
        <dbReference type="Proteomes" id="UP000199470"/>
    </source>
</evidence>
<proteinExistence type="predicted"/>
<dbReference type="EMBL" id="FOTW01000004">
    <property type="protein sequence ID" value="SFL41711.1"/>
    <property type="molecule type" value="Genomic_DNA"/>
</dbReference>
<dbReference type="SUPFAM" id="SSF50993">
    <property type="entry name" value="Peptidase/esterase 'gauge' domain"/>
    <property type="match status" value="1"/>
</dbReference>
<protein>
    <submittedName>
        <fullName evidence="4">Dipeptidyl aminopeptidase/acylaminoacyl peptidase</fullName>
    </submittedName>
</protein>
<feature type="domain" description="Peptidase S9 prolyl oligopeptidase catalytic" evidence="3">
    <location>
        <begin position="466"/>
        <end position="680"/>
    </location>
</feature>
<dbReference type="OrthoDB" id="4269629at2"/>
<keyword evidence="1" id="KW-0378">Hydrolase</keyword>
<dbReference type="STRING" id="758825.SAMN02982985_00020"/>
<keyword evidence="4" id="KW-0031">Aminopeptidase</keyword>
<reference evidence="4 5" key="1">
    <citation type="submission" date="2016-10" db="EMBL/GenBank/DDBJ databases">
        <authorList>
            <person name="de Groot N.N."/>
        </authorList>
    </citation>
    <scope>NUCLEOTIDE SEQUENCE [LARGE SCALE GENOMIC DNA]</scope>
    <source>
        <strain evidence="4 5">ATCC 43154</strain>
    </source>
</reference>
<dbReference type="GO" id="GO:0004177">
    <property type="term" value="F:aminopeptidase activity"/>
    <property type="evidence" value="ECO:0007669"/>
    <property type="project" value="UniProtKB-KW"/>
</dbReference>
<dbReference type="Gene3D" id="3.40.50.1820">
    <property type="entry name" value="alpha/beta hydrolase"/>
    <property type="match status" value="1"/>
</dbReference>
<dbReference type="PANTHER" id="PTHR42776:SF27">
    <property type="entry name" value="DIPEPTIDYL PEPTIDASE FAMILY MEMBER 6"/>
    <property type="match status" value="1"/>
</dbReference>
<dbReference type="RefSeq" id="WP_093381976.1">
    <property type="nucleotide sequence ID" value="NZ_FOTW01000004.1"/>
</dbReference>
<keyword evidence="2" id="KW-0732">Signal</keyword>
<evidence type="ECO:0000256" key="1">
    <source>
        <dbReference type="ARBA" id="ARBA00022801"/>
    </source>
</evidence>
<dbReference type="GO" id="GO:0006508">
    <property type="term" value="P:proteolysis"/>
    <property type="evidence" value="ECO:0007669"/>
    <property type="project" value="InterPro"/>
</dbReference>
<feature type="chain" id="PRO_5011481798" evidence="2">
    <location>
        <begin position="28"/>
        <end position="682"/>
    </location>
</feature>
<name>A0A1I4HJL3_9BURK</name>
<evidence type="ECO:0000259" key="3">
    <source>
        <dbReference type="Pfam" id="PF00326"/>
    </source>
</evidence>
<organism evidence="4 5">
    <name type="scientific">Rugamonas rubra</name>
    <dbReference type="NCBI Taxonomy" id="758825"/>
    <lineage>
        <taxon>Bacteria</taxon>
        <taxon>Pseudomonadati</taxon>
        <taxon>Pseudomonadota</taxon>
        <taxon>Betaproteobacteria</taxon>
        <taxon>Burkholderiales</taxon>
        <taxon>Oxalobacteraceae</taxon>
        <taxon>Telluria group</taxon>
        <taxon>Rugamonas</taxon>
    </lineage>
</organism>
<sequence length="682" mass="73697">MPLPLTGRLLRPVGTALLLLACHHAAAADVAAAPAPAPAPAAAAAMPPPAAFFDAAAMSGAKLSPDGRHLALRTAAPGARALLAVVELATLERRAVAQFSDFDVAEFEWVNPRRLVFNTRDWSRPPGEPELNRGLYAVDRDGAKLRVLTEDRHAPPPGPLVKRHLQPAHTYLLGQAGAQDSDRIYVRRAAFNDNTGDFSHWELVQLDTVSGAASRVPRPGPVHEWLLDQDGAPRLALTRQDGRSAVHYLDPAKDAWRQLAEFPAYAYAADSYAPLGFGSGGKLYVRTDAGRDKSAVYSLDPASGKLAAAPLLSLPDYDFDGALVHRNGRLLGLRVLSDAPSMVWLDPDMQAQQRRVDALLPNTVNLVSTAAQADSPWLLVESYSDTEPASFLLFDRASGKLSLLGHSRPAIAPARMAPRQLLRYPARDGLSIPVWLTLPPGATKPLPTVLLVHDGPQRRGADWGWHAEAQFLASRGYAVLQPEYRGGLGFGTRHFRAGARQWGLAMQDDLADGARWAVAQGIADPGRICLAGAGYGGYATLMGLAKEPALFRCGVAWAAITDIGQLYSGRHGVLADTSDDWQRYGMPELVGDPVKDAAQFQATSPLAQAARIRQPLLLAYSGADRRVPLAEGEAFHAAVKAANPQVDWLRYDGEQDDWALAHTRIDFWGRVERFLAKHIGPR</sequence>